<dbReference type="GO" id="GO:0006749">
    <property type="term" value="P:glutathione metabolic process"/>
    <property type="evidence" value="ECO:0007669"/>
    <property type="project" value="TreeGrafter"/>
</dbReference>
<dbReference type="PANTHER" id="PTHR11365">
    <property type="entry name" value="5-OXOPROLINASE RELATED"/>
    <property type="match status" value="1"/>
</dbReference>
<dbReference type="RefSeq" id="WP_062408320.1">
    <property type="nucleotide sequence ID" value="NZ_CP013652.1"/>
</dbReference>
<dbReference type="InterPro" id="IPR002821">
    <property type="entry name" value="Hydantoinase_A"/>
</dbReference>
<feature type="domain" description="Hydantoinase A/oxoprolinase" evidence="1">
    <location>
        <begin position="218"/>
        <end position="497"/>
    </location>
</feature>
<feature type="domain" description="Acetophenone carboxylase-like C-terminal" evidence="3">
    <location>
        <begin position="528"/>
        <end position="701"/>
    </location>
</feature>
<feature type="domain" description="Hydantoinase/oxoprolinase N-terminal" evidence="2">
    <location>
        <begin position="4"/>
        <end position="193"/>
    </location>
</feature>
<dbReference type="GO" id="GO:0017168">
    <property type="term" value="F:5-oxoprolinase (ATP-hydrolyzing) activity"/>
    <property type="evidence" value="ECO:0007669"/>
    <property type="project" value="TreeGrafter"/>
</dbReference>
<evidence type="ECO:0000259" key="1">
    <source>
        <dbReference type="Pfam" id="PF01968"/>
    </source>
</evidence>
<dbReference type="OrthoDB" id="9768323at2"/>
<keyword evidence="5" id="KW-1185">Reference proteome</keyword>
<dbReference type="STRING" id="162209.IJ22_15820"/>
<dbReference type="InterPro" id="IPR049517">
    <property type="entry name" value="ACX-like_C"/>
</dbReference>
<dbReference type="AlphaFoldDB" id="A0A0U2VMK5"/>
<evidence type="ECO:0000259" key="2">
    <source>
        <dbReference type="Pfam" id="PF05378"/>
    </source>
</evidence>
<reference evidence="5" key="1">
    <citation type="submission" date="2015-12" db="EMBL/GenBank/DDBJ databases">
        <title>Complete genome sequences of two moderately thermophilic Paenibacillus species.</title>
        <authorList>
            <person name="Butler R.III."/>
            <person name="Wang J."/>
            <person name="Stark B.C."/>
            <person name="Pombert J.-F."/>
        </authorList>
    </citation>
    <scope>NUCLEOTIDE SEQUENCE [LARGE SCALE GENOMIC DNA]</scope>
    <source>
        <strain evidence="5">32O-Y</strain>
    </source>
</reference>
<evidence type="ECO:0000313" key="5">
    <source>
        <dbReference type="Proteomes" id="UP000061660"/>
    </source>
</evidence>
<dbReference type="Pfam" id="PF19278">
    <property type="entry name" value="Hydant_A_C"/>
    <property type="match status" value="1"/>
</dbReference>
<dbReference type="Pfam" id="PF01968">
    <property type="entry name" value="Hydantoinase_A"/>
    <property type="match status" value="1"/>
</dbReference>
<dbReference type="Pfam" id="PF05378">
    <property type="entry name" value="Hydant_A_N"/>
    <property type="match status" value="1"/>
</dbReference>
<organism evidence="4 5">
    <name type="scientific">Paenibacillus naphthalenovorans</name>
    <dbReference type="NCBI Taxonomy" id="162209"/>
    <lineage>
        <taxon>Bacteria</taxon>
        <taxon>Bacillati</taxon>
        <taxon>Bacillota</taxon>
        <taxon>Bacilli</taxon>
        <taxon>Bacillales</taxon>
        <taxon>Paenibacillaceae</taxon>
        <taxon>Paenibacillus</taxon>
    </lineage>
</organism>
<accession>A0A0U2VMK5</accession>
<proteinExistence type="predicted"/>
<dbReference type="KEGG" id="pnp:IJ22_15820"/>
<dbReference type="GO" id="GO:0005829">
    <property type="term" value="C:cytosol"/>
    <property type="evidence" value="ECO:0007669"/>
    <property type="project" value="TreeGrafter"/>
</dbReference>
<dbReference type="InterPro" id="IPR045079">
    <property type="entry name" value="Oxoprolinase-like"/>
</dbReference>
<evidence type="ECO:0000313" key="4">
    <source>
        <dbReference type="EMBL" id="ALS21958.1"/>
    </source>
</evidence>
<gene>
    <name evidence="4" type="ORF">IJ22_15820</name>
</gene>
<dbReference type="PANTHER" id="PTHR11365:SF23">
    <property type="entry name" value="HYPOTHETICAL 5-OXOPROLINASE (EUROFUNG)-RELATED"/>
    <property type="match status" value="1"/>
</dbReference>
<protein>
    <submittedName>
        <fullName evidence="4">Subunit gamma of acetophenone carboxylase</fullName>
    </submittedName>
</protein>
<name>A0A0U2VMK5_9BACL</name>
<sequence length="708" mass="78183">MTYRIFIDIGGTFADCVVIHQQGIVSSKRPSAHNRIGEVLVKALRECADELRIDLSELLSSTEEIGYASTAALNQLVARQGPKIGLLTTTGAEDAIYIGMGAQWIDGVRDIERESLLPKARKPSPLIPRELSVGILERMDSRGNVIRPLDEEMVREQVSRLVEEGVQGFIVSFLWSFLNPSHELRVREIIKEEFPDHLYALPVVLSSESASVRGEYQRTMTAVINLFLMENMRFQMYSVIEELRKHGFRGQISLVQNNAGLADVWSTAPVSVFKGGPAAGLIGATNLMKKYGENIITTDMGGTTFDVGVISAGEPMTSELRPVIDRWLIGANMLEVTSIGAGSGTIFQVNLERNGQLEAMPQSAGSVPGPAAYDLGASDPTLLDADLILGYLDPDTFAGGKRKLNRDRAYRCINERIARPLGISVIDAAARMRRMANDLMGHTLLKETLMRGFDPREFTVFAYGGAGPTHCCDYTRVLDPKRIVTFPFSPVFCAIASSLLSHSLTLSKSKPFLLMYPGQQWPDHFDAFNVAVKELQALAYQNLGTKSVNRGDLEFTLELDMKFGGQVHVKRIVSPLLRIESVKDADLIYATFIESYKRRFSPFSLNVEGGVIIEAFTLHASIPREAAELPTFPPASSGPSRALKGRRDVFWIYEKQWMSTPIYSFDLLSAGNLLEGPAIAEGAYTTYVIPLGYRFSLDRHKAGIIEKA</sequence>
<reference evidence="4 5" key="2">
    <citation type="journal article" date="2016" name="Genome Announc.">
        <title>Complete Genome Sequences of Two Interactive Moderate Thermophiles, Paenibacillus napthalenovorans 32O-Y and Paenibacillus sp. 32O-W.</title>
        <authorList>
            <person name="Butler R.R.III."/>
            <person name="Wang J."/>
            <person name="Stark B.C."/>
            <person name="Pombert J.F."/>
        </authorList>
    </citation>
    <scope>NUCLEOTIDE SEQUENCE [LARGE SCALE GENOMIC DNA]</scope>
    <source>
        <strain evidence="4 5">32O-Y</strain>
    </source>
</reference>
<evidence type="ECO:0000259" key="3">
    <source>
        <dbReference type="Pfam" id="PF19278"/>
    </source>
</evidence>
<dbReference type="Proteomes" id="UP000061660">
    <property type="component" value="Chromosome"/>
</dbReference>
<dbReference type="InterPro" id="IPR008040">
    <property type="entry name" value="Hydant_A_N"/>
</dbReference>
<dbReference type="PATRIC" id="fig|162209.4.peg.1674"/>
<dbReference type="EMBL" id="CP013652">
    <property type="protein sequence ID" value="ALS21958.1"/>
    <property type="molecule type" value="Genomic_DNA"/>
</dbReference>